<name>A0AAV8UUP5_9RHOD</name>
<comment type="caution">
    <text evidence="2">The sequence shown here is derived from an EMBL/GenBank/DDBJ whole genome shotgun (WGS) entry which is preliminary data.</text>
</comment>
<gene>
    <name evidence="2" type="ORF">NDN08_001322</name>
</gene>
<proteinExistence type="predicted"/>
<evidence type="ECO:0000256" key="1">
    <source>
        <dbReference type="SAM" id="MobiDB-lite"/>
    </source>
</evidence>
<accession>A0AAV8UUP5</accession>
<evidence type="ECO:0000313" key="3">
    <source>
        <dbReference type="Proteomes" id="UP001157974"/>
    </source>
</evidence>
<dbReference type="AlphaFoldDB" id="A0AAV8UUP5"/>
<protein>
    <submittedName>
        <fullName evidence="2">Uncharacterized protein</fullName>
    </submittedName>
</protein>
<dbReference type="Proteomes" id="UP001157974">
    <property type="component" value="Unassembled WGS sequence"/>
</dbReference>
<evidence type="ECO:0000313" key="2">
    <source>
        <dbReference type="EMBL" id="KAJ8904807.1"/>
    </source>
</evidence>
<organism evidence="2 3">
    <name type="scientific">Rhodosorus marinus</name>
    <dbReference type="NCBI Taxonomy" id="101924"/>
    <lineage>
        <taxon>Eukaryota</taxon>
        <taxon>Rhodophyta</taxon>
        <taxon>Stylonematophyceae</taxon>
        <taxon>Stylonematales</taxon>
        <taxon>Stylonemataceae</taxon>
        <taxon>Rhodosorus</taxon>
    </lineage>
</organism>
<reference evidence="2 3" key="1">
    <citation type="journal article" date="2023" name="Nat. Commun.">
        <title>Origin of minicircular mitochondrial genomes in red algae.</title>
        <authorList>
            <person name="Lee Y."/>
            <person name="Cho C.H."/>
            <person name="Lee Y.M."/>
            <person name="Park S.I."/>
            <person name="Yang J.H."/>
            <person name="West J.A."/>
            <person name="Bhattacharya D."/>
            <person name="Yoon H.S."/>
        </authorList>
    </citation>
    <scope>NUCLEOTIDE SEQUENCE [LARGE SCALE GENOMIC DNA]</scope>
    <source>
        <strain evidence="2 3">CCMP1338</strain>
        <tissue evidence="2">Whole cell</tissue>
    </source>
</reference>
<keyword evidence="3" id="KW-1185">Reference proteome</keyword>
<feature type="region of interest" description="Disordered" evidence="1">
    <location>
        <begin position="92"/>
        <end position="111"/>
    </location>
</feature>
<dbReference type="EMBL" id="JAMWBK010000005">
    <property type="protein sequence ID" value="KAJ8904807.1"/>
    <property type="molecule type" value="Genomic_DNA"/>
</dbReference>
<sequence>MAMQHAEHDADDLGANLEDADDHDVADLERTDSVLSPVPMTLEEKFVSMPPPSSTAIGLPGWRNSYSTCALTQSVTAAGRLYFLQEARGAEFPLPQKRTGADSAKAPPFSP</sequence>